<accession>A0ACB9EG76</accession>
<proteinExistence type="predicted"/>
<organism evidence="1 2">
    <name type="scientific">Arctium lappa</name>
    <name type="common">Greater burdock</name>
    <name type="synonym">Lappa major</name>
    <dbReference type="NCBI Taxonomy" id="4217"/>
    <lineage>
        <taxon>Eukaryota</taxon>
        <taxon>Viridiplantae</taxon>
        <taxon>Streptophyta</taxon>
        <taxon>Embryophyta</taxon>
        <taxon>Tracheophyta</taxon>
        <taxon>Spermatophyta</taxon>
        <taxon>Magnoliopsida</taxon>
        <taxon>eudicotyledons</taxon>
        <taxon>Gunneridae</taxon>
        <taxon>Pentapetalae</taxon>
        <taxon>asterids</taxon>
        <taxon>campanulids</taxon>
        <taxon>Asterales</taxon>
        <taxon>Asteraceae</taxon>
        <taxon>Carduoideae</taxon>
        <taxon>Cardueae</taxon>
        <taxon>Arctiinae</taxon>
        <taxon>Arctium</taxon>
    </lineage>
</organism>
<evidence type="ECO:0000313" key="2">
    <source>
        <dbReference type="Proteomes" id="UP001055879"/>
    </source>
</evidence>
<dbReference type="EMBL" id="CM042048">
    <property type="protein sequence ID" value="KAI3757720.1"/>
    <property type="molecule type" value="Genomic_DNA"/>
</dbReference>
<dbReference type="Proteomes" id="UP001055879">
    <property type="component" value="Linkage Group LG02"/>
</dbReference>
<sequence length="123" mass="14023">MAENGEIARRRDDRKSTHKQSGHRKHSKGKDVEEEKQKSEQTRTSRHLRTRSQSSEKMKGKAKACVNPGTNNDSDFEDPRISNVGIKINETGVPKGRKKDQKKKGKDKKDKLKHPVLGIHTRT</sequence>
<reference evidence="1 2" key="2">
    <citation type="journal article" date="2022" name="Mol. Ecol. Resour.">
        <title>The genomes of chicory, endive, great burdock and yacon provide insights into Asteraceae paleo-polyploidization history and plant inulin production.</title>
        <authorList>
            <person name="Fan W."/>
            <person name="Wang S."/>
            <person name="Wang H."/>
            <person name="Wang A."/>
            <person name="Jiang F."/>
            <person name="Liu H."/>
            <person name="Zhao H."/>
            <person name="Xu D."/>
            <person name="Zhang Y."/>
        </authorList>
    </citation>
    <scope>NUCLEOTIDE SEQUENCE [LARGE SCALE GENOMIC DNA]</scope>
    <source>
        <strain evidence="2">cv. Niubang</strain>
    </source>
</reference>
<gene>
    <name evidence="1" type="ORF">L6452_05263</name>
</gene>
<evidence type="ECO:0000313" key="1">
    <source>
        <dbReference type="EMBL" id="KAI3757720.1"/>
    </source>
</evidence>
<protein>
    <submittedName>
        <fullName evidence="1">Uncharacterized protein</fullName>
    </submittedName>
</protein>
<comment type="caution">
    <text evidence="1">The sequence shown here is derived from an EMBL/GenBank/DDBJ whole genome shotgun (WGS) entry which is preliminary data.</text>
</comment>
<reference evidence="2" key="1">
    <citation type="journal article" date="2022" name="Mol. Ecol. Resour.">
        <title>The genomes of chicory, endive, great burdock and yacon provide insights into Asteraceae palaeo-polyploidization history and plant inulin production.</title>
        <authorList>
            <person name="Fan W."/>
            <person name="Wang S."/>
            <person name="Wang H."/>
            <person name="Wang A."/>
            <person name="Jiang F."/>
            <person name="Liu H."/>
            <person name="Zhao H."/>
            <person name="Xu D."/>
            <person name="Zhang Y."/>
        </authorList>
    </citation>
    <scope>NUCLEOTIDE SEQUENCE [LARGE SCALE GENOMIC DNA]</scope>
    <source>
        <strain evidence="2">cv. Niubang</strain>
    </source>
</reference>
<name>A0ACB9EG76_ARCLA</name>
<keyword evidence="2" id="KW-1185">Reference proteome</keyword>